<evidence type="ECO:0000256" key="4">
    <source>
        <dbReference type="ARBA" id="ARBA00023163"/>
    </source>
</evidence>
<evidence type="ECO:0000256" key="3">
    <source>
        <dbReference type="ARBA" id="ARBA00023125"/>
    </source>
</evidence>
<dbReference type="InterPro" id="IPR036388">
    <property type="entry name" value="WH-like_DNA-bd_sf"/>
</dbReference>
<dbReference type="RefSeq" id="WP_134554395.1">
    <property type="nucleotide sequence ID" value="NZ_SOHK01000007.1"/>
</dbReference>
<dbReference type="GO" id="GO:0003677">
    <property type="term" value="F:DNA binding"/>
    <property type="evidence" value="ECO:0007669"/>
    <property type="project" value="UniProtKB-KW"/>
</dbReference>
<dbReference type="PRINTS" id="PR00039">
    <property type="entry name" value="HTHLYSR"/>
</dbReference>
<evidence type="ECO:0000313" key="7">
    <source>
        <dbReference type="Proteomes" id="UP000298154"/>
    </source>
</evidence>
<name>A0A4R9APN6_9MICO</name>
<dbReference type="Pfam" id="PF03466">
    <property type="entry name" value="LysR_substrate"/>
    <property type="match status" value="1"/>
</dbReference>
<evidence type="ECO:0000256" key="1">
    <source>
        <dbReference type="ARBA" id="ARBA00009437"/>
    </source>
</evidence>
<proteinExistence type="inferred from homology"/>
<dbReference type="AlphaFoldDB" id="A0A4R9APN6"/>
<dbReference type="Gene3D" id="3.40.190.290">
    <property type="match status" value="1"/>
</dbReference>
<keyword evidence="3" id="KW-0238">DNA-binding</keyword>
<dbReference type="InterPro" id="IPR050950">
    <property type="entry name" value="HTH-type_LysR_regulators"/>
</dbReference>
<dbReference type="CDD" id="cd05466">
    <property type="entry name" value="PBP2_LTTR_substrate"/>
    <property type="match status" value="1"/>
</dbReference>
<dbReference type="Gene3D" id="1.10.10.10">
    <property type="entry name" value="Winged helix-like DNA-binding domain superfamily/Winged helix DNA-binding domain"/>
    <property type="match status" value="1"/>
</dbReference>
<dbReference type="SUPFAM" id="SSF46785">
    <property type="entry name" value="Winged helix' DNA-binding domain"/>
    <property type="match status" value="1"/>
</dbReference>
<dbReference type="Pfam" id="PF00126">
    <property type="entry name" value="HTH_1"/>
    <property type="match status" value="1"/>
</dbReference>
<sequence length="300" mass="32551">MTTITQLRAFLVAGTVGSFTATAKELGLTQPTVSELVRKLEDEHELALFVRTGRKLVLTAAGEELFPWARRVVESADGADEALRALRGIEGGVASFGVLRNAPFYFLSDLAERFHQEHPGVRTRLVGQNSFEVAEAVRSGELEAGLVVLPVPDHDLDVKPLMRDEVLWASADPSRTACPMTMEAINEAPLILYDAYYGWNDPTRRQLAARAQVAGVRLEPMIEVENIDSALGLVSRGVGDTIVSKAVTRHSIFPANVQTVGFAEPIFDTIALITRQNATLSPVTAKLAIMATTMMLSPPS</sequence>
<comment type="similarity">
    <text evidence="1">Belongs to the LysR transcriptional regulatory family.</text>
</comment>
<dbReference type="EMBL" id="SOHK01000007">
    <property type="protein sequence ID" value="TFD67723.1"/>
    <property type="molecule type" value="Genomic_DNA"/>
</dbReference>
<reference evidence="6 7" key="1">
    <citation type="submission" date="2019-03" db="EMBL/GenBank/DDBJ databases">
        <title>Genomics of glacier-inhabiting Cryobacterium strains.</title>
        <authorList>
            <person name="Liu Q."/>
            <person name="Xin Y.-H."/>
        </authorList>
    </citation>
    <scope>NUCLEOTIDE SEQUENCE [LARGE SCALE GENOMIC DNA]</scope>
    <source>
        <strain evidence="6 7">Sr36</strain>
    </source>
</reference>
<accession>A0A4R9APN6</accession>
<dbReference type="FunFam" id="1.10.10.10:FF:000001">
    <property type="entry name" value="LysR family transcriptional regulator"/>
    <property type="match status" value="1"/>
</dbReference>
<dbReference type="InterPro" id="IPR005119">
    <property type="entry name" value="LysR_subst-bd"/>
</dbReference>
<feature type="domain" description="HTH lysR-type" evidence="5">
    <location>
        <begin position="1"/>
        <end position="59"/>
    </location>
</feature>
<keyword evidence="7" id="KW-1185">Reference proteome</keyword>
<dbReference type="OrthoDB" id="3636008at2"/>
<gene>
    <name evidence="6" type="ORF">E3T47_03600</name>
</gene>
<dbReference type="Proteomes" id="UP000298154">
    <property type="component" value="Unassembled WGS sequence"/>
</dbReference>
<evidence type="ECO:0000313" key="6">
    <source>
        <dbReference type="EMBL" id="TFD67723.1"/>
    </source>
</evidence>
<dbReference type="GO" id="GO:0005829">
    <property type="term" value="C:cytosol"/>
    <property type="evidence" value="ECO:0007669"/>
    <property type="project" value="TreeGrafter"/>
</dbReference>
<organism evidence="6 7">
    <name type="scientific">Cryobacterium ruanii</name>
    <dbReference type="NCBI Taxonomy" id="1259197"/>
    <lineage>
        <taxon>Bacteria</taxon>
        <taxon>Bacillati</taxon>
        <taxon>Actinomycetota</taxon>
        <taxon>Actinomycetes</taxon>
        <taxon>Micrococcales</taxon>
        <taxon>Microbacteriaceae</taxon>
        <taxon>Cryobacterium</taxon>
    </lineage>
</organism>
<dbReference type="PROSITE" id="PS50931">
    <property type="entry name" value="HTH_LYSR"/>
    <property type="match status" value="1"/>
</dbReference>
<dbReference type="PANTHER" id="PTHR30419:SF30">
    <property type="entry name" value="LYSR FAMILY TRANSCRIPTIONAL REGULATOR"/>
    <property type="match status" value="1"/>
</dbReference>
<dbReference type="InterPro" id="IPR036390">
    <property type="entry name" value="WH_DNA-bd_sf"/>
</dbReference>
<dbReference type="InterPro" id="IPR000847">
    <property type="entry name" value="LysR_HTH_N"/>
</dbReference>
<comment type="caution">
    <text evidence="6">The sequence shown here is derived from an EMBL/GenBank/DDBJ whole genome shotgun (WGS) entry which is preliminary data.</text>
</comment>
<evidence type="ECO:0000259" key="5">
    <source>
        <dbReference type="PROSITE" id="PS50931"/>
    </source>
</evidence>
<evidence type="ECO:0000256" key="2">
    <source>
        <dbReference type="ARBA" id="ARBA00023015"/>
    </source>
</evidence>
<dbReference type="PANTHER" id="PTHR30419">
    <property type="entry name" value="HTH-TYPE TRANSCRIPTIONAL REGULATOR YBHD"/>
    <property type="match status" value="1"/>
</dbReference>
<keyword evidence="4" id="KW-0804">Transcription</keyword>
<dbReference type="SUPFAM" id="SSF53850">
    <property type="entry name" value="Periplasmic binding protein-like II"/>
    <property type="match status" value="1"/>
</dbReference>
<protein>
    <submittedName>
        <fullName evidence="6">LysR family transcriptional regulator</fullName>
    </submittedName>
</protein>
<keyword evidence="2" id="KW-0805">Transcription regulation</keyword>
<dbReference type="GO" id="GO:0003700">
    <property type="term" value="F:DNA-binding transcription factor activity"/>
    <property type="evidence" value="ECO:0007669"/>
    <property type="project" value="InterPro"/>
</dbReference>